<dbReference type="InterPro" id="IPR008410">
    <property type="entry name" value="BCSC_C"/>
</dbReference>
<evidence type="ECO:0000256" key="4">
    <source>
        <dbReference type="ARBA" id="ARBA00022737"/>
    </source>
</evidence>
<evidence type="ECO:0000256" key="7">
    <source>
        <dbReference type="PROSITE-ProRule" id="PRU00339"/>
    </source>
</evidence>
<feature type="domain" description="Cellulose synthase operon C C-terminal" evidence="8">
    <location>
        <begin position="901"/>
        <end position="1219"/>
    </location>
</feature>
<sequence>MSTAHAAGFSTKPLSKEQLTGVYQPIELVQFSTSATRVNSVDWLVQQLKLADAIGRDDIVESTLERLFAIEDANPTGLFYQANMYLKRQKLAEAKQTYQRLKNVAPDSVQARDLAQIIAIRTDKRSEYQRAKLLAKSGRYQQAIEAYKALFPDGMPSATLQLEFLQLQGNLSPNWQEVKQGLERLNADYPGVPQFQLALANHIRKQDPADRWILDTYNKLALVPSVGKSAATSWLRALEQLPISAQVVQQYAILASYYPADLEIQRANQGAISRWNTEQQLRKDPTYLAKLKGLRLLDEGKTEQAAVQLRYALTTRPNDPEILGGMGKVYLRQGKQQKALAYFERAQQLDHDPDSASKWATLVETSRYWSYLDQGDALMAQGKWAQAEKFYRQAIQLDRSQPYAFTDLGASLASQAKYDAADKAYRQALKLDSTNGSALRGRLDIYVTQQDWSGAQSVANRYSPKQRLQVAEKIKVIESEIILANLRQAIENSDSLAMEKETERLIALNPTSPWLRRDIADVVVRLGDKRRADDLMQGWSRSSQDPEMKFAYALYLAQEEELSAAIMQLESVAPSKRTEAMQRNLTRLKLDDELRDVQQRYVLQPEPVIELLESLSGKYADQVQPLSRIVAAWVAIDHIEQANIIYRSISPLQNWTFDEQLAYGEIMLSMQRFVDFDRWYSQQLSTQEYASRNVSQVLQFEELNARRDLAEGDALLAKQQPKKALAFFRRVPSNREPFSTQAQIGMLQASALVGDQVTYDESYQSLLKKKSSLTAQQLITVAEVFNQQGDREAANELNLALDNALDVDALAYRNSMALAMENQEWGLADRRAYQALNSDRLENSDQLSEPEQAPLGLRELYDGANDYWLTRNVKTDIDALRDRSDGHVMIGWDYSARDGNNTTNQIPIEARIPVESRDGHLLLRADYVSVDSGKLEYFEKDSKDNPSDNVLEGSASGVALGIGWQAQDWQIDVGTTPAGFDHSTWVGGVRIDGDLAEFGWSIDASRRPETSSTLSYAGLSVPSQTNELAGEGTKWGGVVSTGVKLNSSWDVGDPYGFWGSLQYHSLTGENVEDNRRLGLLGGGYYKLIATENQRLSIGSNLMYLSYEKNLGEYTLYHGGYYSPQSYISLSLPINYYGRYDNTWSYLLSGSVSNSWTEQDAPYLVKNGQSERGGGFGASLQAAVEKRVSKRWYLGALVDLQRSEFYTPNHFMLYAKFTFNDRWQPIEYPPQAPILYSDF</sequence>
<dbReference type="InterPro" id="IPR019734">
    <property type="entry name" value="TPR_rpt"/>
</dbReference>
<evidence type="ECO:0000313" key="10">
    <source>
        <dbReference type="Proteomes" id="UP000092528"/>
    </source>
</evidence>
<comment type="pathway">
    <text evidence="2">Glycan metabolism; bacterial cellulose biosynthesis.</text>
</comment>
<gene>
    <name evidence="9" type="ORF">VSVS05_03510</name>
</gene>
<evidence type="ECO:0000256" key="6">
    <source>
        <dbReference type="ARBA" id="ARBA00022916"/>
    </source>
</evidence>
<protein>
    <submittedName>
        <fullName evidence="9">Cellulase</fullName>
        <ecNumber evidence="9">3.2.1.4</ecNumber>
    </submittedName>
</protein>
<feature type="repeat" description="TPR" evidence="7">
    <location>
        <begin position="402"/>
        <end position="435"/>
    </location>
</feature>
<evidence type="ECO:0000259" key="8">
    <source>
        <dbReference type="Pfam" id="PF05420"/>
    </source>
</evidence>
<dbReference type="PANTHER" id="PTHR12558">
    <property type="entry name" value="CELL DIVISION CYCLE 16,23,27"/>
    <property type="match status" value="1"/>
</dbReference>
<organism evidence="9 10">
    <name type="scientific">Vibrio scophthalmi</name>
    <dbReference type="NCBI Taxonomy" id="45658"/>
    <lineage>
        <taxon>Bacteria</taxon>
        <taxon>Pseudomonadati</taxon>
        <taxon>Pseudomonadota</taxon>
        <taxon>Gammaproteobacteria</taxon>
        <taxon>Vibrionales</taxon>
        <taxon>Vibrionaceae</taxon>
        <taxon>Vibrio</taxon>
    </lineage>
</organism>
<dbReference type="Gene3D" id="1.25.40.10">
    <property type="entry name" value="Tetratricopeptide repeat domain"/>
    <property type="match status" value="4"/>
</dbReference>
<dbReference type="AlphaFoldDB" id="A0A1C7FFM0"/>
<dbReference type="PATRIC" id="fig|45658.7.peg.3467"/>
<keyword evidence="6" id="KW-0135">Cellulose biosynthesis</keyword>
<dbReference type="Pfam" id="PF13174">
    <property type="entry name" value="TPR_6"/>
    <property type="match status" value="1"/>
</dbReference>
<dbReference type="STRING" id="45658.VSVS12_03760"/>
<evidence type="ECO:0000256" key="2">
    <source>
        <dbReference type="ARBA" id="ARBA00005186"/>
    </source>
</evidence>
<keyword evidence="3" id="KW-0732">Signal</keyword>
<keyword evidence="4" id="KW-0677">Repeat</keyword>
<comment type="function">
    <text evidence="1">Required for maximal bacterial cellulose synthesis.</text>
</comment>
<dbReference type="InterPro" id="IPR003921">
    <property type="entry name" value="Cell_synth_C"/>
</dbReference>
<dbReference type="PRINTS" id="PR01441">
    <property type="entry name" value="CELLSNTHASEC"/>
</dbReference>
<dbReference type="SUPFAM" id="SSF48452">
    <property type="entry name" value="TPR-like"/>
    <property type="match status" value="1"/>
</dbReference>
<reference evidence="9 10" key="1">
    <citation type="submission" date="2016-07" db="EMBL/GenBank/DDBJ databases">
        <title>Genome sequencing of Vibrio scophthalmi strain VS-05, an isolated from Paralichthys olivaceus.</title>
        <authorList>
            <person name="Han H.-J."/>
        </authorList>
    </citation>
    <scope>NUCLEOTIDE SEQUENCE [LARGE SCALE GENOMIC DNA]</scope>
    <source>
        <strain evidence="9 10">VS-05</strain>
    </source>
</reference>
<feature type="repeat" description="TPR" evidence="7">
    <location>
        <begin position="320"/>
        <end position="353"/>
    </location>
</feature>
<accession>A0A1C7FFM0</accession>
<keyword evidence="5 7" id="KW-0802">TPR repeat</keyword>
<dbReference type="EC" id="3.2.1.4" evidence="9"/>
<dbReference type="UniPathway" id="UPA00694"/>
<dbReference type="Proteomes" id="UP000092528">
    <property type="component" value="Chromosome 2"/>
</dbReference>
<dbReference type="PANTHER" id="PTHR12558:SF13">
    <property type="entry name" value="CELL DIVISION CYCLE PROTEIN 27 HOMOLOG"/>
    <property type="match status" value="1"/>
</dbReference>
<evidence type="ECO:0000256" key="5">
    <source>
        <dbReference type="ARBA" id="ARBA00022803"/>
    </source>
</evidence>
<feature type="repeat" description="TPR" evidence="7">
    <location>
        <begin position="368"/>
        <end position="401"/>
    </location>
</feature>
<dbReference type="Pfam" id="PF14559">
    <property type="entry name" value="TPR_19"/>
    <property type="match status" value="1"/>
</dbReference>
<dbReference type="GO" id="GO:0019867">
    <property type="term" value="C:outer membrane"/>
    <property type="evidence" value="ECO:0007669"/>
    <property type="project" value="InterPro"/>
</dbReference>
<keyword evidence="9" id="KW-0378">Hydrolase</keyword>
<dbReference type="GO" id="GO:0008810">
    <property type="term" value="F:cellulase activity"/>
    <property type="evidence" value="ECO:0007669"/>
    <property type="project" value="UniProtKB-EC"/>
</dbReference>
<keyword evidence="10" id="KW-1185">Reference proteome</keyword>
<dbReference type="EMBL" id="CP016415">
    <property type="protein sequence ID" value="ANU38548.1"/>
    <property type="molecule type" value="Genomic_DNA"/>
</dbReference>
<dbReference type="SMART" id="SM00028">
    <property type="entry name" value="TPR"/>
    <property type="match status" value="4"/>
</dbReference>
<keyword evidence="9" id="KW-0326">Glycosidase</keyword>
<proteinExistence type="predicted"/>
<evidence type="ECO:0000256" key="1">
    <source>
        <dbReference type="ARBA" id="ARBA00003476"/>
    </source>
</evidence>
<name>A0A1C7FFM0_9VIBR</name>
<evidence type="ECO:0000256" key="3">
    <source>
        <dbReference type="ARBA" id="ARBA00022729"/>
    </source>
</evidence>
<dbReference type="GO" id="GO:0006011">
    <property type="term" value="P:UDP-alpha-D-glucose metabolic process"/>
    <property type="evidence" value="ECO:0007669"/>
    <property type="project" value="InterPro"/>
</dbReference>
<dbReference type="PROSITE" id="PS50005">
    <property type="entry name" value="TPR"/>
    <property type="match status" value="3"/>
</dbReference>
<dbReference type="InterPro" id="IPR011990">
    <property type="entry name" value="TPR-like_helical_dom_sf"/>
</dbReference>
<dbReference type="Pfam" id="PF05420">
    <property type="entry name" value="BCSC_C"/>
    <property type="match status" value="1"/>
</dbReference>
<dbReference type="GO" id="GO:0030244">
    <property type="term" value="P:cellulose biosynthetic process"/>
    <property type="evidence" value="ECO:0007669"/>
    <property type="project" value="UniProtKB-KW"/>
</dbReference>
<dbReference type="Pfam" id="PF13414">
    <property type="entry name" value="TPR_11"/>
    <property type="match status" value="1"/>
</dbReference>
<evidence type="ECO:0000313" key="9">
    <source>
        <dbReference type="EMBL" id="ANU38548.1"/>
    </source>
</evidence>